<evidence type="ECO:0000259" key="4">
    <source>
        <dbReference type="Pfam" id="PF02775"/>
    </source>
</evidence>
<gene>
    <name evidence="5" type="primary">aepY</name>
    <name evidence="5" type="ORF">CKA38_13740</name>
</gene>
<dbReference type="InterPro" id="IPR000399">
    <property type="entry name" value="TPP-bd_CS"/>
</dbReference>
<dbReference type="PANTHER" id="PTHR42818">
    <property type="entry name" value="SULFOPYRUVATE DECARBOXYLASE SUBUNIT ALPHA"/>
    <property type="match status" value="1"/>
</dbReference>
<dbReference type="GO" id="GO:0000287">
    <property type="term" value="F:magnesium ion binding"/>
    <property type="evidence" value="ECO:0007669"/>
    <property type="project" value="InterPro"/>
</dbReference>
<dbReference type="AlphaFoldDB" id="A0A2U8E5H0"/>
<dbReference type="Gene3D" id="3.40.50.970">
    <property type="match status" value="2"/>
</dbReference>
<accession>A0A2U8E5H0</accession>
<reference evidence="5 6" key="1">
    <citation type="journal article" date="2018" name="Syst. Appl. Microbiol.">
        <title>Ereboglobus luteus gen. nov. sp. nov. from cockroach guts, and new insights into the oxygen relationship of the genera Opitutus and Didymococcus (Verrucomicrobia: Opitutaceae).</title>
        <authorList>
            <person name="Tegtmeier D."/>
            <person name="Belitz A."/>
            <person name="Radek R."/>
            <person name="Heimerl T."/>
            <person name="Brune A."/>
        </authorList>
    </citation>
    <scope>NUCLEOTIDE SEQUENCE [LARGE SCALE GENOMIC DNA]</scope>
    <source>
        <strain evidence="5 6">Ho45</strain>
    </source>
</reference>
<dbReference type="RefSeq" id="WP_108826070.1">
    <property type="nucleotide sequence ID" value="NZ_CP023004.1"/>
</dbReference>
<dbReference type="GO" id="GO:0033980">
    <property type="term" value="F:phosphonopyruvate decarboxylase activity"/>
    <property type="evidence" value="ECO:0007669"/>
    <property type="project" value="InterPro"/>
</dbReference>
<keyword evidence="3" id="KW-0456">Lyase</keyword>
<organism evidence="5 6">
    <name type="scientific">Ereboglobus luteus</name>
    <dbReference type="NCBI Taxonomy" id="1796921"/>
    <lineage>
        <taxon>Bacteria</taxon>
        <taxon>Pseudomonadati</taxon>
        <taxon>Verrucomicrobiota</taxon>
        <taxon>Opitutia</taxon>
        <taxon>Opitutales</taxon>
        <taxon>Opitutaceae</taxon>
        <taxon>Ereboglobus</taxon>
    </lineage>
</organism>
<protein>
    <submittedName>
        <fullName evidence="5">Phosphonopyruvate decarboxylase</fullName>
    </submittedName>
</protein>
<dbReference type="GO" id="GO:0030976">
    <property type="term" value="F:thiamine pyrophosphate binding"/>
    <property type="evidence" value="ECO:0007669"/>
    <property type="project" value="InterPro"/>
</dbReference>
<dbReference type="InterPro" id="IPR051818">
    <property type="entry name" value="TPP_dependent_decarboxylase"/>
</dbReference>
<sequence>MLDTRQYGNFLKQKGYTFYSGVPCSFLKDLINYAINECEYVMAANEGDAAAICAGASLAGKKNVLLMQNSGLGNAVSPLTSLNKVFDIPVLGFVSLRGEQGIPDEPQHELMGRITEAMLATMEIDWDYLSADFEEAQKQLEKADDYINANKSFFFVVRKNTFSKVLLNKNNEPNAGLPKRGELIETVLNTCAGDTAFIATTGFTGRELSQIKDGANNFYMVGSLGCASSLALGLSLAKPSQKVVVFDGDSALLMRMGALAVNAYYAPKNFCHIVFDNQAHESTGGQFNVSCNMDYEGLAKSCGYKTVKTVATKDELQSLLADWNANGGMMFIHAKIAQGTLENLERPKTKPREVAKRFSTYIQGK</sequence>
<evidence type="ECO:0000313" key="5">
    <source>
        <dbReference type="EMBL" id="AWI10178.1"/>
    </source>
</evidence>
<evidence type="ECO:0000256" key="3">
    <source>
        <dbReference type="ARBA" id="ARBA00023239"/>
    </source>
</evidence>
<keyword evidence="6" id="KW-1185">Reference proteome</keyword>
<evidence type="ECO:0000256" key="2">
    <source>
        <dbReference type="ARBA" id="ARBA00023052"/>
    </source>
</evidence>
<keyword evidence="1" id="KW-0210">Decarboxylase</keyword>
<evidence type="ECO:0000256" key="1">
    <source>
        <dbReference type="ARBA" id="ARBA00022793"/>
    </source>
</evidence>
<dbReference type="Pfam" id="PF02775">
    <property type="entry name" value="TPP_enzyme_C"/>
    <property type="match status" value="1"/>
</dbReference>
<dbReference type="CDD" id="cd07035">
    <property type="entry name" value="TPP_PYR_POX_like"/>
    <property type="match status" value="1"/>
</dbReference>
<dbReference type="GO" id="GO:0032923">
    <property type="term" value="P:organic phosphonate biosynthetic process"/>
    <property type="evidence" value="ECO:0007669"/>
    <property type="project" value="InterPro"/>
</dbReference>
<evidence type="ECO:0000313" key="6">
    <source>
        <dbReference type="Proteomes" id="UP000244896"/>
    </source>
</evidence>
<dbReference type="NCBIfam" id="TIGR03297">
    <property type="entry name" value="Ppyr-DeCO2ase"/>
    <property type="match status" value="1"/>
</dbReference>
<dbReference type="PANTHER" id="PTHR42818:SF1">
    <property type="entry name" value="SULFOPYRUVATE DECARBOXYLASE"/>
    <property type="match status" value="1"/>
</dbReference>
<dbReference type="PROSITE" id="PS00187">
    <property type="entry name" value="TPP_ENZYMES"/>
    <property type="match status" value="1"/>
</dbReference>
<dbReference type="Proteomes" id="UP000244896">
    <property type="component" value="Chromosome"/>
</dbReference>
<dbReference type="InterPro" id="IPR017684">
    <property type="entry name" value="Phosphono-pyrv_decarboxylase"/>
</dbReference>
<dbReference type="OrthoDB" id="9785953at2"/>
<dbReference type="KEGG" id="elut:CKA38_13740"/>
<name>A0A2U8E5H0_9BACT</name>
<keyword evidence="5" id="KW-0670">Pyruvate</keyword>
<dbReference type="EMBL" id="CP023004">
    <property type="protein sequence ID" value="AWI10178.1"/>
    <property type="molecule type" value="Genomic_DNA"/>
</dbReference>
<dbReference type="InterPro" id="IPR029061">
    <property type="entry name" value="THDP-binding"/>
</dbReference>
<proteinExistence type="predicted"/>
<feature type="domain" description="Thiamine pyrophosphate enzyme TPP-binding" evidence="4">
    <location>
        <begin position="218"/>
        <end position="333"/>
    </location>
</feature>
<dbReference type="InterPro" id="IPR011766">
    <property type="entry name" value="TPP_enzyme_TPP-bd"/>
</dbReference>
<keyword evidence="2" id="KW-0786">Thiamine pyrophosphate</keyword>
<dbReference type="SUPFAM" id="SSF52518">
    <property type="entry name" value="Thiamin diphosphate-binding fold (THDP-binding)"/>
    <property type="match status" value="2"/>
</dbReference>